<sequence length="110" mass="11907">MDLATAAYELSKTWPREEAYWLTSQVCRAASSAPANIAEGYGRQSPASYSHLLKIARGSLKELKTHLLLAERVGVSGPGTTDDILEMADEIGRMLGGLIRSDQLTQNASQ</sequence>
<keyword evidence="2" id="KW-1185">Reference proteome</keyword>
<gene>
    <name evidence="1" type="ORF">I5L03_08180</name>
</gene>
<dbReference type="PANTHER" id="PTHR38471:SF2">
    <property type="entry name" value="FOUR HELIX BUNDLE PROTEIN"/>
    <property type="match status" value="1"/>
</dbReference>
<organism evidence="1 2">
    <name type="scientific">Aurantiacibacter sediminis</name>
    <dbReference type="NCBI Taxonomy" id="2793064"/>
    <lineage>
        <taxon>Bacteria</taxon>
        <taxon>Pseudomonadati</taxon>
        <taxon>Pseudomonadota</taxon>
        <taxon>Alphaproteobacteria</taxon>
        <taxon>Sphingomonadales</taxon>
        <taxon>Erythrobacteraceae</taxon>
        <taxon>Aurantiacibacter</taxon>
    </lineage>
</organism>
<comment type="caution">
    <text evidence="1">The sequence shown here is derived from an EMBL/GenBank/DDBJ whole genome shotgun (WGS) entry which is preliminary data.</text>
</comment>
<evidence type="ECO:0000313" key="2">
    <source>
        <dbReference type="Proteomes" id="UP000602442"/>
    </source>
</evidence>
<dbReference type="CDD" id="cd16377">
    <property type="entry name" value="23S_rRNA_IVP_like"/>
    <property type="match status" value="1"/>
</dbReference>
<dbReference type="NCBIfam" id="TIGR02436">
    <property type="entry name" value="four helix bundle protein"/>
    <property type="match status" value="1"/>
</dbReference>
<dbReference type="InterPro" id="IPR012657">
    <property type="entry name" value="23S_rRNA-intervening_sequence"/>
</dbReference>
<dbReference type="Proteomes" id="UP000602442">
    <property type="component" value="Unassembled WGS sequence"/>
</dbReference>
<dbReference type="EMBL" id="JAEANY010000002">
    <property type="protein sequence ID" value="MBH5322561.1"/>
    <property type="molecule type" value="Genomic_DNA"/>
</dbReference>
<dbReference type="InterPro" id="IPR036583">
    <property type="entry name" value="23S_rRNA_IVS_sf"/>
</dbReference>
<name>A0ABS0N3K9_9SPHN</name>
<protein>
    <submittedName>
        <fullName evidence="1">Four helix bundle protein</fullName>
    </submittedName>
</protein>
<proteinExistence type="predicted"/>
<dbReference type="SUPFAM" id="SSF158446">
    <property type="entry name" value="IVS-encoded protein-like"/>
    <property type="match status" value="1"/>
</dbReference>
<dbReference type="Gene3D" id="1.20.1440.60">
    <property type="entry name" value="23S rRNA-intervening sequence"/>
    <property type="match status" value="1"/>
</dbReference>
<dbReference type="Pfam" id="PF05635">
    <property type="entry name" value="23S_rRNA_IVP"/>
    <property type="match status" value="1"/>
</dbReference>
<dbReference type="RefSeq" id="WP_197921250.1">
    <property type="nucleotide sequence ID" value="NZ_CAWPTA010000007.1"/>
</dbReference>
<evidence type="ECO:0000313" key="1">
    <source>
        <dbReference type="EMBL" id="MBH5322561.1"/>
    </source>
</evidence>
<accession>A0ABS0N3K9</accession>
<reference evidence="1 2" key="1">
    <citation type="submission" date="2020-11" db="EMBL/GenBank/DDBJ databases">
        <title>Erythrobacter sediminis sp. nov., a marine bacterium from a tidal flat of Garorim Bay.</title>
        <authorList>
            <person name="Kim D."/>
            <person name="Yoo Y."/>
            <person name="Kim J.-J."/>
        </authorList>
    </citation>
    <scope>NUCLEOTIDE SEQUENCE [LARGE SCALE GENOMIC DNA]</scope>
    <source>
        <strain evidence="1 2">JGD-13</strain>
    </source>
</reference>
<dbReference type="PANTHER" id="PTHR38471">
    <property type="entry name" value="FOUR HELIX BUNDLE PROTEIN"/>
    <property type="match status" value="1"/>
</dbReference>